<keyword evidence="6" id="KW-0271">Exosome</keyword>
<keyword evidence="8" id="KW-0539">Nucleus</keyword>
<dbReference type="GO" id="GO:0000467">
    <property type="term" value="P:exonucleolytic trimming to generate mature 3'-end of 5.8S rRNA from tricistronic rRNA transcript (SSU-rRNA, 5.8S rRNA, LSU-rRNA)"/>
    <property type="evidence" value="ECO:0007669"/>
    <property type="project" value="TreeGrafter"/>
</dbReference>
<evidence type="ECO:0000256" key="9">
    <source>
        <dbReference type="ARBA" id="ARBA00030615"/>
    </source>
</evidence>
<dbReference type="Proteomes" id="UP000053240">
    <property type="component" value="Unassembled WGS sequence"/>
</dbReference>
<dbReference type="OrthoDB" id="340500at2759"/>
<keyword evidence="14" id="KW-1185">Reference proteome</keyword>
<evidence type="ECO:0000256" key="8">
    <source>
        <dbReference type="ARBA" id="ARBA00023242"/>
    </source>
</evidence>
<dbReference type="Pfam" id="PF15985">
    <property type="entry name" value="KH_6"/>
    <property type="match status" value="1"/>
</dbReference>
<dbReference type="GO" id="GO:0034475">
    <property type="term" value="P:U4 snRNA 3'-end processing"/>
    <property type="evidence" value="ECO:0007669"/>
    <property type="project" value="TreeGrafter"/>
</dbReference>
<evidence type="ECO:0000256" key="3">
    <source>
        <dbReference type="ARBA" id="ARBA00007841"/>
    </source>
</evidence>
<evidence type="ECO:0000256" key="2">
    <source>
        <dbReference type="ARBA" id="ARBA00004604"/>
    </source>
</evidence>
<evidence type="ECO:0000256" key="4">
    <source>
        <dbReference type="ARBA" id="ARBA00022490"/>
    </source>
</evidence>
<evidence type="ECO:0000256" key="5">
    <source>
        <dbReference type="ARBA" id="ARBA00022552"/>
    </source>
</evidence>
<keyword evidence="4" id="KW-0963">Cytoplasm</keyword>
<feature type="domain" description="Exosome complex exonuclease Rrp40 N-terminal" evidence="12">
    <location>
        <begin position="28"/>
        <end position="64"/>
    </location>
</feature>
<dbReference type="InterPro" id="IPR012340">
    <property type="entry name" value="NA-bd_OB-fold"/>
</dbReference>
<gene>
    <name evidence="13" type="ORF">RR48_04061</name>
</gene>
<dbReference type="FunCoup" id="A0A0N0PAJ9">
    <property type="interactions" value="1101"/>
</dbReference>
<evidence type="ECO:0000259" key="11">
    <source>
        <dbReference type="Pfam" id="PF15985"/>
    </source>
</evidence>
<dbReference type="InterPro" id="IPR026699">
    <property type="entry name" value="Exosome_RNA_bind1/RRP40/RRP4"/>
</dbReference>
<dbReference type="SUPFAM" id="SSF110324">
    <property type="entry name" value="Ribosomal L27 protein-like"/>
    <property type="match status" value="1"/>
</dbReference>
<dbReference type="InParanoid" id="A0A0N0PAJ9"/>
<comment type="similarity">
    <text evidence="3">Belongs to the RRP40 family.</text>
</comment>
<dbReference type="InterPro" id="IPR049469">
    <property type="entry name" value="RRP40_KH-I"/>
</dbReference>
<keyword evidence="7" id="KW-0694">RNA-binding</keyword>
<dbReference type="SUPFAM" id="SSF50249">
    <property type="entry name" value="Nucleic acid-binding proteins"/>
    <property type="match status" value="1"/>
</dbReference>
<dbReference type="GO" id="GO:0000177">
    <property type="term" value="C:cytoplasmic exosome (RNase complex)"/>
    <property type="evidence" value="ECO:0007669"/>
    <property type="project" value="TreeGrafter"/>
</dbReference>
<dbReference type="GO" id="GO:0005730">
    <property type="term" value="C:nucleolus"/>
    <property type="evidence" value="ECO:0007669"/>
    <property type="project" value="UniProtKB-SubCell"/>
</dbReference>
<dbReference type="GO" id="GO:0071034">
    <property type="term" value="P:CUT catabolic process"/>
    <property type="evidence" value="ECO:0007669"/>
    <property type="project" value="TreeGrafter"/>
</dbReference>
<dbReference type="InterPro" id="IPR004088">
    <property type="entry name" value="KH_dom_type_1"/>
</dbReference>
<evidence type="ECO:0000256" key="6">
    <source>
        <dbReference type="ARBA" id="ARBA00022835"/>
    </source>
</evidence>
<dbReference type="STRING" id="76193.A0A0N0PAJ9"/>
<dbReference type="KEGG" id="pmac:106719317"/>
<comment type="subcellular location">
    <subcellularLocation>
        <location evidence="1">Cytoplasm</location>
    </subcellularLocation>
    <subcellularLocation>
        <location evidence="2">Nucleus</location>
        <location evidence="2">Nucleolus</location>
    </subcellularLocation>
</comment>
<dbReference type="Gene3D" id="2.40.50.140">
    <property type="entry name" value="Nucleic acid-binding proteins"/>
    <property type="match status" value="1"/>
</dbReference>
<keyword evidence="5" id="KW-0698">rRNA processing</keyword>
<dbReference type="EMBL" id="KQ461192">
    <property type="protein sequence ID" value="KPJ07041.1"/>
    <property type="molecule type" value="Genomic_DNA"/>
</dbReference>
<evidence type="ECO:0000256" key="7">
    <source>
        <dbReference type="ARBA" id="ARBA00022884"/>
    </source>
</evidence>
<dbReference type="SUPFAM" id="SSF54791">
    <property type="entry name" value="Eukaryotic type KH-domain (KH-domain type I)"/>
    <property type="match status" value="1"/>
</dbReference>
<dbReference type="GO" id="GO:0010468">
    <property type="term" value="P:regulation of gene expression"/>
    <property type="evidence" value="ECO:0007669"/>
    <property type="project" value="UniProtKB-ARBA"/>
</dbReference>
<accession>A0A0N0PAJ9</accession>
<evidence type="ECO:0000313" key="14">
    <source>
        <dbReference type="Proteomes" id="UP000053240"/>
    </source>
</evidence>
<dbReference type="GO" id="GO:0071035">
    <property type="term" value="P:nuclear polyadenylation-dependent rRNA catabolic process"/>
    <property type="evidence" value="ECO:0007669"/>
    <property type="project" value="TreeGrafter"/>
</dbReference>
<dbReference type="FunFam" id="2.40.50.140:FF:000112">
    <property type="entry name" value="Exosome complex component RRP40"/>
    <property type="match status" value="1"/>
</dbReference>
<dbReference type="GO" id="GO:0071038">
    <property type="term" value="P:TRAMP-dependent tRNA surveillance pathway"/>
    <property type="evidence" value="ECO:0007669"/>
    <property type="project" value="TreeGrafter"/>
</dbReference>
<dbReference type="GO" id="GO:0000176">
    <property type="term" value="C:nuclear exosome (RNase complex)"/>
    <property type="evidence" value="ECO:0007669"/>
    <property type="project" value="TreeGrafter"/>
</dbReference>
<dbReference type="Pfam" id="PF18311">
    <property type="entry name" value="Rrp40_N"/>
    <property type="match status" value="1"/>
</dbReference>
<dbReference type="Gene3D" id="2.40.50.100">
    <property type="match status" value="1"/>
</dbReference>
<dbReference type="Pfam" id="PF21262">
    <property type="entry name" value="RRP40_S1"/>
    <property type="match status" value="1"/>
</dbReference>
<evidence type="ECO:0000256" key="1">
    <source>
        <dbReference type="ARBA" id="ARBA00004496"/>
    </source>
</evidence>
<reference evidence="13 14" key="1">
    <citation type="journal article" date="2015" name="Nat. Commun.">
        <title>Outbred genome sequencing and CRISPR/Cas9 gene editing in butterflies.</title>
        <authorList>
            <person name="Li X."/>
            <person name="Fan D."/>
            <person name="Zhang W."/>
            <person name="Liu G."/>
            <person name="Zhang L."/>
            <person name="Zhao L."/>
            <person name="Fang X."/>
            <person name="Chen L."/>
            <person name="Dong Y."/>
            <person name="Chen Y."/>
            <person name="Ding Y."/>
            <person name="Zhao R."/>
            <person name="Feng M."/>
            <person name="Zhu Y."/>
            <person name="Feng Y."/>
            <person name="Jiang X."/>
            <person name="Zhu D."/>
            <person name="Xiang H."/>
            <person name="Feng X."/>
            <person name="Li S."/>
            <person name="Wang J."/>
            <person name="Zhang G."/>
            <person name="Kronforst M.R."/>
            <person name="Wang W."/>
        </authorList>
    </citation>
    <scope>NUCLEOTIDE SEQUENCE [LARGE SCALE GENOMIC DNA]</scope>
    <source>
        <strain evidence="13">Ya'a_city_454_Pm</strain>
        <tissue evidence="13">Whole body</tissue>
    </source>
</reference>
<organism evidence="13 14">
    <name type="scientific">Papilio machaon</name>
    <name type="common">Old World swallowtail butterfly</name>
    <dbReference type="NCBI Taxonomy" id="76193"/>
    <lineage>
        <taxon>Eukaryota</taxon>
        <taxon>Metazoa</taxon>
        <taxon>Ecdysozoa</taxon>
        <taxon>Arthropoda</taxon>
        <taxon>Hexapoda</taxon>
        <taxon>Insecta</taxon>
        <taxon>Pterygota</taxon>
        <taxon>Neoptera</taxon>
        <taxon>Endopterygota</taxon>
        <taxon>Lepidoptera</taxon>
        <taxon>Glossata</taxon>
        <taxon>Ditrysia</taxon>
        <taxon>Papilionoidea</taxon>
        <taxon>Papilionidae</taxon>
        <taxon>Papilioninae</taxon>
        <taxon>Papilio</taxon>
    </lineage>
</organism>
<dbReference type="AlphaFoldDB" id="A0A0N0PAJ9"/>
<dbReference type="GO" id="GO:0003723">
    <property type="term" value="F:RNA binding"/>
    <property type="evidence" value="ECO:0007669"/>
    <property type="project" value="UniProtKB-KW"/>
</dbReference>
<sequence length="236" mass="25769">MKVSVGDVVLPGDYCEEISAAGEKSKVIVGPGLQKESNHVYVTKAGVLKKKNPNTYWVDYYQKRYIPARGENVIGIVIQKAGDIYRVDLGSSMSAALSYLSFEGATKKNRPNVQIGDVVYAKTLVGSKDMEPELVCVDSYGKKGRLGVLTDGFLFKCSINLIRKILNPSCPLLDCLKNEWPFELAAGMNGRIWIKAKTMRETIALGNAILGAEYLSDEEIKAMCANITTILAGHVA</sequence>
<name>A0A0N0PAJ9_PAPMA</name>
<dbReference type="InterPro" id="IPR037319">
    <property type="entry name" value="Rrp40_S1"/>
</dbReference>
<evidence type="ECO:0000259" key="12">
    <source>
        <dbReference type="Pfam" id="PF18311"/>
    </source>
</evidence>
<proteinExistence type="inferred from homology"/>
<dbReference type="GO" id="GO:0071051">
    <property type="term" value="P:poly(A)-dependent snoRNA 3'-end processing"/>
    <property type="evidence" value="ECO:0007669"/>
    <property type="project" value="TreeGrafter"/>
</dbReference>
<evidence type="ECO:0000256" key="10">
    <source>
        <dbReference type="ARBA" id="ARBA00069899"/>
    </source>
</evidence>
<dbReference type="PANTHER" id="PTHR21321:SF1">
    <property type="entry name" value="EXOSOME COMPLEX COMPONENT RRP40"/>
    <property type="match status" value="1"/>
</dbReference>
<dbReference type="InterPro" id="IPR041054">
    <property type="entry name" value="Rrp40_N_euk"/>
</dbReference>
<dbReference type="Gene3D" id="3.30.1370.10">
    <property type="entry name" value="K Homology domain, type 1"/>
    <property type="match status" value="1"/>
</dbReference>
<dbReference type="CDD" id="cd05790">
    <property type="entry name" value="S1_Rrp40"/>
    <property type="match status" value="1"/>
</dbReference>
<protein>
    <recommendedName>
        <fullName evidence="10">Exosome complex component RRP40</fullName>
    </recommendedName>
    <alternativeName>
        <fullName evidence="9">Ribosomal RNA-processing protein 40</fullName>
    </alternativeName>
</protein>
<feature type="domain" description="K Homology" evidence="11">
    <location>
        <begin position="152"/>
        <end position="198"/>
    </location>
</feature>
<dbReference type="CDD" id="cd22526">
    <property type="entry name" value="KH-I_Rrp40"/>
    <property type="match status" value="1"/>
</dbReference>
<dbReference type="PANTHER" id="PTHR21321">
    <property type="entry name" value="PNAS-3 RELATED"/>
    <property type="match status" value="1"/>
</dbReference>
<dbReference type="FunFam" id="3.30.1370.10:FF:000038">
    <property type="entry name" value="exosome complex component RRP40"/>
    <property type="match status" value="1"/>
</dbReference>
<evidence type="ECO:0000313" key="13">
    <source>
        <dbReference type="EMBL" id="KPJ07041.1"/>
    </source>
</evidence>
<dbReference type="InterPro" id="IPR036612">
    <property type="entry name" value="KH_dom_type_1_sf"/>
</dbReference>